<dbReference type="PRINTS" id="PR00412">
    <property type="entry name" value="EPOXHYDRLASE"/>
</dbReference>
<dbReference type="EMBL" id="AP022560">
    <property type="protein sequence ID" value="BBX00041.1"/>
    <property type="molecule type" value="Genomic_DNA"/>
</dbReference>
<dbReference type="InterPro" id="IPR029058">
    <property type="entry name" value="AB_hydrolase_fold"/>
</dbReference>
<dbReference type="AlphaFoldDB" id="A0AAD1H869"/>
<reference evidence="2 3" key="1">
    <citation type="journal article" date="2019" name="Emerg. Microbes Infect.">
        <title>Comprehensive subspecies identification of 175 nontuberculous mycobacteria species based on 7547 genomic profiles.</title>
        <authorList>
            <person name="Matsumoto Y."/>
            <person name="Kinjo T."/>
            <person name="Motooka D."/>
            <person name="Nabeya D."/>
            <person name="Jung N."/>
            <person name="Uechi K."/>
            <person name="Horii T."/>
            <person name="Iida T."/>
            <person name="Fujita J."/>
            <person name="Nakamura S."/>
        </authorList>
    </citation>
    <scope>NUCLEOTIDE SEQUENCE [LARGE SCALE GENOMIC DNA]</scope>
    <source>
        <strain evidence="2 3">JCM 6375</strain>
    </source>
</reference>
<name>A0AAD1H869_9MYCO</name>
<accession>A0AAD1H869</accession>
<dbReference type="InterPro" id="IPR000639">
    <property type="entry name" value="Epox_hydrolase-like"/>
</dbReference>
<dbReference type="Proteomes" id="UP000466681">
    <property type="component" value="Chromosome"/>
</dbReference>
<dbReference type="KEGG" id="mmor:MMOR_09770"/>
<dbReference type="Gene3D" id="3.40.50.1820">
    <property type="entry name" value="alpha/beta hydrolase"/>
    <property type="match status" value="1"/>
</dbReference>
<keyword evidence="2" id="KW-0378">Hydrolase</keyword>
<dbReference type="InterPro" id="IPR000073">
    <property type="entry name" value="AB_hydrolase_1"/>
</dbReference>
<feature type="domain" description="AB hydrolase-1" evidence="1">
    <location>
        <begin position="43"/>
        <end position="278"/>
    </location>
</feature>
<dbReference type="RefSeq" id="WP_083156583.1">
    <property type="nucleotide sequence ID" value="NZ_AP022560.1"/>
</dbReference>
<dbReference type="PANTHER" id="PTHR46438">
    <property type="entry name" value="ALPHA/BETA-HYDROLASES SUPERFAMILY PROTEIN"/>
    <property type="match status" value="1"/>
</dbReference>
<evidence type="ECO:0000313" key="2">
    <source>
        <dbReference type="EMBL" id="BBX00041.1"/>
    </source>
</evidence>
<evidence type="ECO:0000259" key="1">
    <source>
        <dbReference type="Pfam" id="PF00561"/>
    </source>
</evidence>
<dbReference type="Pfam" id="PF00561">
    <property type="entry name" value="Abhydrolase_1"/>
    <property type="match status" value="1"/>
</dbReference>
<dbReference type="PANTHER" id="PTHR46438:SF11">
    <property type="entry name" value="LIPASE-RELATED"/>
    <property type="match status" value="1"/>
</dbReference>
<sequence length="332" mass="35500">MQPAPTPPDSADHGWQTVDWSSHAHDAEVNGRRVHYVDIGTGPPVVLIHGQGAAWQWWLRVIPVLAKDTRIIAIDLAGFGESEPVASGDVFAEQVATVVGLLDHLRIAAATLVGHSMGGLVAQRAACDHPDRVAGLLLIDSGGNTVGQARLTALQVGFRVFNLVFSIPAVPRSIARYGPLRIAFFALATAHPRCVTRQLAQELVPRMASPGFIATMVAGFQAVNQATPQAVPSPALVVWGRQDRIVPLSVGQRLAAEIPDARLVVLDRVGHCAMIEQPIETAALIASFSHDPVNGRPAGEPLQLDLDEQGRRVTNRFADRNGPSRLGRQNPA</sequence>
<keyword evidence="3" id="KW-1185">Reference proteome</keyword>
<dbReference type="GO" id="GO:0016787">
    <property type="term" value="F:hydrolase activity"/>
    <property type="evidence" value="ECO:0007669"/>
    <property type="project" value="UniProtKB-KW"/>
</dbReference>
<protein>
    <submittedName>
        <fullName evidence="2">Alpha/beta hydrolase</fullName>
    </submittedName>
</protein>
<dbReference type="SUPFAM" id="SSF53474">
    <property type="entry name" value="alpha/beta-Hydrolases"/>
    <property type="match status" value="1"/>
</dbReference>
<dbReference type="PRINTS" id="PR00111">
    <property type="entry name" value="ABHYDROLASE"/>
</dbReference>
<proteinExistence type="predicted"/>
<gene>
    <name evidence="2" type="ORF">MMOR_09770</name>
</gene>
<organism evidence="2 3">
    <name type="scientific">Mycolicibacterium moriokaense</name>
    <dbReference type="NCBI Taxonomy" id="39691"/>
    <lineage>
        <taxon>Bacteria</taxon>
        <taxon>Bacillati</taxon>
        <taxon>Actinomycetota</taxon>
        <taxon>Actinomycetes</taxon>
        <taxon>Mycobacteriales</taxon>
        <taxon>Mycobacteriaceae</taxon>
        <taxon>Mycolicibacterium</taxon>
    </lineage>
</organism>
<evidence type="ECO:0000313" key="3">
    <source>
        <dbReference type="Proteomes" id="UP000466681"/>
    </source>
</evidence>